<name>A0A2P2N8E2_RHIMU</name>
<proteinExistence type="predicted"/>
<dbReference type="AlphaFoldDB" id="A0A2P2N8E2"/>
<accession>A0A2P2N8E2</accession>
<sequence>MTFSFLTLTCINHLDLCYNQKPKSMPESCLCYSINSHNGIIK</sequence>
<dbReference type="EMBL" id="GGEC01058267">
    <property type="protein sequence ID" value="MBX38751.1"/>
    <property type="molecule type" value="Transcribed_RNA"/>
</dbReference>
<evidence type="ECO:0000313" key="1">
    <source>
        <dbReference type="EMBL" id="MBX38751.1"/>
    </source>
</evidence>
<organism evidence="1">
    <name type="scientific">Rhizophora mucronata</name>
    <name type="common">Asiatic mangrove</name>
    <dbReference type="NCBI Taxonomy" id="61149"/>
    <lineage>
        <taxon>Eukaryota</taxon>
        <taxon>Viridiplantae</taxon>
        <taxon>Streptophyta</taxon>
        <taxon>Embryophyta</taxon>
        <taxon>Tracheophyta</taxon>
        <taxon>Spermatophyta</taxon>
        <taxon>Magnoliopsida</taxon>
        <taxon>eudicotyledons</taxon>
        <taxon>Gunneridae</taxon>
        <taxon>Pentapetalae</taxon>
        <taxon>rosids</taxon>
        <taxon>fabids</taxon>
        <taxon>Malpighiales</taxon>
        <taxon>Rhizophoraceae</taxon>
        <taxon>Rhizophora</taxon>
    </lineage>
</organism>
<reference evidence="1" key="1">
    <citation type="submission" date="2018-02" db="EMBL/GenBank/DDBJ databases">
        <title>Rhizophora mucronata_Transcriptome.</title>
        <authorList>
            <person name="Meera S.P."/>
            <person name="Sreeshan A."/>
            <person name="Augustine A."/>
        </authorList>
    </citation>
    <scope>NUCLEOTIDE SEQUENCE</scope>
    <source>
        <tissue evidence="1">Leaf</tissue>
    </source>
</reference>
<protein>
    <submittedName>
        <fullName evidence="1">Uncharacterized protein</fullName>
    </submittedName>
</protein>